<comment type="caution">
    <text evidence="1">The sequence shown here is derived from an EMBL/GenBank/DDBJ whole genome shotgun (WGS) entry which is preliminary data.</text>
</comment>
<dbReference type="Proteomes" id="UP001160148">
    <property type="component" value="Unassembled WGS sequence"/>
</dbReference>
<name>A0AAV0XRE7_9HEMI</name>
<reference evidence="1 2" key="1">
    <citation type="submission" date="2023-01" db="EMBL/GenBank/DDBJ databases">
        <authorList>
            <person name="Whitehead M."/>
        </authorList>
    </citation>
    <scope>NUCLEOTIDE SEQUENCE [LARGE SCALE GENOMIC DNA]</scope>
</reference>
<evidence type="ECO:0000313" key="2">
    <source>
        <dbReference type="Proteomes" id="UP001160148"/>
    </source>
</evidence>
<keyword evidence="2" id="KW-1185">Reference proteome</keyword>
<organism evidence="1 2">
    <name type="scientific">Macrosiphum euphorbiae</name>
    <name type="common">potato aphid</name>
    <dbReference type="NCBI Taxonomy" id="13131"/>
    <lineage>
        <taxon>Eukaryota</taxon>
        <taxon>Metazoa</taxon>
        <taxon>Ecdysozoa</taxon>
        <taxon>Arthropoda</taxon>
        <taxon>Hexapoda</taxon>
        <taxon>Insecta</taxon>
        <taxon>Pterygota</taxon>
        <taxon>Neoptera</taxon>
        <taxon>Paraneoptera</taxon>
        <taxon>Hemiptera</taxon>
        <taxon>Sternorrhyncha</taxon>
        <taxon>Aphidomorpha</taxon>
        <taxon>Aphidoidea</taxon>
        <taxon>Aphididae</taxon>
        <taxon>Macrosiphini</taxon>
        <taxon>Macrosiphum</taxon>
    </lineage>
</organism>
<dbReference type="EMBL" id="CARXXK010000263">
    <property type="protein sequence ID" value="CAI6370224.1"/>
    <property type="molecule type" value="Genomic_DNA"/>
</dbReference>
<dbReference type="AlphaFoldDB" id="A0AAV0XRE7"/>
<evidence type="ECO:0000313" key="1">
    <source>
        <dbReference type="EMBL" id="CAI6370224.1"/>
    </source>
</evidence>
<gene>
    <name evidence="1" type="ORF">MEUPH1_LOCUS24370</name>
</gene>
<sequence>FEGQEGTTKEQKAEQIKQQRVWLEIANTRKK</sequence>
<feature type="non-terminal residue" evidence="1">
    <location>
        <position position="1"/>
    </location>
</feature>
<proteinExistence type="predicted"/>
<accession>A0AAV0XRE7</accession>
<protein>
    <submittedName>
        <fullName evidence="1">Uncharacterized protein</fullName>
    </submittedName>
</protein>